<feature type="domain" description="Glycosyltransferase subfamily 4-like N-terminal" evidence="3">
    <location>
        <begin position="16"/>
        <end position="192"/>
    </location>
</feature>
<evidence type="ECO:0000259" key="2">
    <source>
        <dbReference type="Pfam" id="PF00534"/>
    </source>
</evidence>
<comment type="caution">
    <text evidence="4">The sequence shown here is derived from an EMBL/GenBank/DDBJ whole genome shotgun (WGS) entry which is preliminary data.</text>
</comment>
<feature type="domain" description="Glycosyl transferase family 1" evidence="2">
    <location>
        <begin position="197"/>
        <end position="364"/>
    </location>
</feature>
<protein>
    <recommendedName>
        <fullName evidence="5">Glycosyl transferase family 1 domain-containing protein</fullName>
    </recommendedName>
</protein>
<reference evidence="4" key="1">
    <citation type="journal article" date="2015" name="Nature">
        <title>Complex archaea that bridge the gap between prokaryotes and eukaryotes.</title>
        <authorList>
            <person name="Spang A."/>
            <person name="Saw J.H."/>
            <person name="Jorgensen S.L."/>
            <person name="Zaremba-Niedzwiedzka K."/>
            <person name="Martijn J."/>
            <person name="Lind A.E."/>
            <person name="van Eijk R."/>
            <person name="Schleper C."/>
            <person name="Guy L."/>
            <person name="Ettema T.J."/>
        </authorList>
    </citation>
    <scope>NUCLEOTIDE SEQUENCE</scope>
</reference>
<evidence type="ECO:0000313" key="4">
    <source>
        <dbReference type="EMBL" id="KKN40548.1"/>
    </source>
</evidence>
<evidence type="ECO:0008006" key="5">
    <source>
        <dbReference type="Google" id="ProtNLM"/>
    </source>
</evidence>
<dbReference type="GO" id="GO:0016757">
    <property type="term" value="F:glycosyltransferase activity"/>
    <property type="evidence" value="ECO:0007669"/>
    <property type="project" value="InterPro"/>
</dbReference>
<dbReference type="SUPFAM" id="SSF53756">
    <property type="entry name" value="UDP-Glycosyltransferase/glycogen phosphorylase"/>
    <property type="match status" value="1"/>
</dbReference>
<keyword evidence="1" id="KW-0812">Transmembrane</keyword>
<gene>
    <name evidence="4" type="ORF">LCGC14_0732250</name>
</gene>
<dbReference type="AlphaFoldDB" id="A0A0F9TGF2"/>
<proteinExistence type="predicted"/>
<accession>A0A0F9TGF2</accession>
<dbReference type="PANTHER" id="PTHR12526">
    <property type="entry name" value="GLYCOSYLTRANSFERASE"/>
    <property type="match status" value="1"/>
</dbReference>
<dbReference type="Gene3D" id="3.40.50.2000">
    <property type="entry name" value="Glycogen Phosphorylase B"/>
    <property type="match status" value="2"/>
</dbReference>
<dbReference type="Pfam" id="PF13439">
    <property type="entry name" value="Glyco_transf_4"/>
    <property type="match status" value="1"/>
</dbReference>
<dbReference type="InterPro" id="IPR028098">
    <property type="entry name" value="Glyco_trans_4-like_N"/>
</dbReference>
<evidence type="ECO:0000256" key="1">
    <source>
        <dbReference type="SAM" id="Phobius"/>
    </source>
</evidence>
<evidence type="ECO:0000259" key="3">
    <source>
        <dbReference type="Pfam" id="PF13439"/>
    </source>
</evidence>
<dbReference type="InterPro" id="IPR001296">
    <property type="entry name" value="Glyco_trans_1"/>
</dbReference>
<keyword evidence="1" id="KW-0472">Membrane</keyword>
<dbReference type="Pfam" id="PF00534">
    <property type="entry name" value="Glycos_transf_1"/>
    <property type="match status" value="1"/>
</dbReference>
<sequence>MNILIYSYNFLPKDRGGMEKYLLSLVQRLKNKHKIVLVLPNRHNISLNNVKIYNIHGIKVKSDIKNTLGFTSLFLSSLSILSSFISTFIILPFILIKNKIDIINVFQPSPNASAVISIARLFRKKSIINLRGLEGDASLIYQLSLDFTFLFSNMIIINSRDLLKRYIQTSHLPKFLFSKKKGYYLPNGINTDYWKPDKTEKIDKKFDLVFVGNLADKSQIKNKGIKFLYEAIRILSKNNLNLKVVVIGHANMHLLKKIIAPDIKNYFDFDGFVENYGIIKNKLQKSRIFVLPSVSEGMPNSLMEAMALEIPCIASNVGGVPELIENNVDGLTFESKNSRKLADLIRLLLEDENLQKKLGINARKKMVDKFNWNQIITKLEILYGKL</sequence>
<organism evidence="4">
    <name type="scientific">marine sediment metagenome</name>
    <dbReference type="NCBI Taxonomy" id="412755"/>
    <lineage>
        <taxon>unclassified sequences</taxon>
        <taxon>metagenomes</taxon>
        <taxon>ecological metagenomes</taxon>
    </lineage>
</organism>
<dbReference type="CDD" id="cd03801">
    <property type="entry name" value="GT4_PimA-like"/>
    <property type="match status" value="1"/>
</dbReference>
<name>A0A0F9TGF2_9ZZZZ</name>
<feature type="transmembrane region" description="Helical" evidence="1">
    <location>
        <begin position="68"/>
        <end position="96"/>
    </location>
</feature>
<dbReference type="EMBL" id="LAZR01001698">
    <property type="protein sequence ID" value="KKN40548.1"/>
    <property type="molecule type" value="Genomic_DNA"/>
</dbReference>
<keyword evidence="1" id="KW-1133">Transmembrane helix</keyword>